<comment type="caution">
    <text evidence="2">The sequence shown here is derived from an EMBL/GenBank/DDBJ whole genome shotgun (WGS) entry which is preliminary data.</text>
</comment>
<proteinExistence type="predicted"/>
<organism evidence="2 3">
    <name type="scientific">Microbulbifer taiwanensis</name>
    <dbReference type="NCBI Taxonomy" id="986746"/>
    <lineage>
        <taxon>Bacteria</taxon>
        <taxon>Pseudomonadati</taxon>
        <taxon>Pseudomonadota</taxon>
        <taxon>Gammaproteobacteria</taxon>
        <taxon>Cellvibrionales</taxon>
        <taxon>Microbulbiferaceae</taxon>
        <taxon>Microbulbifer</taxon>
    </lineage>
</organism>
<evidence type="ECO:0000256" key="1">
    <source>
        <dbReference type="SAM" id="Phobius"/>
    </source>
</evidence>
<name>A0ABW1YHR8_9GAMM</name>
<dbReference type="RefSeq" id="WP_193192369.1">
    <property type="nucleotide sequence ID" value="NZ_JACZFR010000028.1"/>
</dbReference>
<feature type="transmembrane region" description="Helical" evidence="1">
    <location>
        <begin position="201"/>
        <end position="223"/>
    </location>
</feature>
<keyword evidence="1" id="KW-0812">Transmembrane</keyword>
<dbReference type="Pfam" id="PF03929">
    <property type="entry name" value="PepSY_TM"/>
    <property type="match status" value="1"/>
</dbReference>
<feature type="transmembrane region" description="Helical" evidence="1">
    <location>
        <begin position="24"/>
        <end position="46"/>
    </location>
</feature>
<dbReference type="PANTHER" id="PTHR34219:SF1">
    <property type="entry name" value="PEPSY DOMAIN-CONTAINING PROTEIN"/>
    <property type="match status" value="1"/>
</dbReference>
<dbReference type="Proteomes" id="UP001596425">
    <property type="component" value="Unassembled WGS sequence"/>
</dbReference>
<sequence>MNDTSAIATAGGAGLYRMIWRWHFYAGIFCIPFILTLAVSGTIYLFKPQIDALVNRPYQQLDASGVRHSPDAQIAAAVAAVPGSVFLNYQLPQTDREAVLISVNRRGERILNYVNPYTLEVMKTIGYDDQFIRQVRTFHGELMAGNVGSVIIELAGCWAIVMILTGLYLWWPRNARGLGGVLYPRVHLKGRLFWRDLHVVLGIWVSAFTLFLLISGLPWSLVWGKAFKEVRSLGQPVAVVQDWSAGRAEEAAVLGEHASHAMQGPASTRQLHLDRSVVEAARQLGFAPPVLLSRDKINSHHWSVISNHQNRPRRENARLDGSGGLLERGSFADRPLVDRVIGIGVAAHEGQLFGWFNQLLGVFTTTALSAISISGFILWRRRKPAGKLGAPAVMPNRKAGRAVSVTVFGLALLLPLLAISLIVLFVAEFLLLRQLPGTRRWLGLA</sequence>
<keyword evidence="1" id="KW-0472">Membrane</keyword>
<feature type="transmembrane region" description="Helical" evidence="1">
    <location>
        <begin position="399"/>
        <end position="432"/>
    </location>
</feature>
<evidence type="ECO:0000313" key="2">
    <source>
        <dbReference type="EMBL" id="MFC6632249.1"/>
    </source>
</evidence>
<feature type="transmembrane region" description="Helical" evidence="1">
    <location>
        <begin position="150"/>
        <end position="171"/>
    </location>
</feature>
<dbReference type="EMBL" id="JBHSVR010000001">
    <property type="protein sequence ID" value="MFC6632249.1"/>
    <property type="molecule type" value="Genomic_DNA"/>
</dbReference>
<evidence type="ECO:0000313" key="3">
    <source>
        <dbReference type="Proteomes" id="UP001596425"/>
    </source>
</evidence>
<dbReference type="InterPro" id="IPR005625">
    <property type="entry name" value="PepSY-ass_TM"/>
</dbReference>
<keyword evidence="1" id="KW-1133">Transmembrane helix</keyword>
<feature type="transmembrane region" description="Helical" evidence="1">
    <location>
        <begin position="359"/>
        <end position="379"/>
    </location>
</feature>
<protein>
    <submittedName>
        <fullName evidence="2">PepSY-associated TM helix domain-containing protein</fullName>
    </submittedName>
</protein>
<dbReference type="PANTHER" id="PTHR34219">
    <property type="entry name" value="IRON-REGULATED INNER MEMBRANE PROTEIN-RELATED"/>
    <property type="match status" value="1"/>
</dbReference>
<reference evidence="3" key="1">
    <citation type="journal article" date="2019" name="Int. J. Syst. Evol. Microbiol.">
        <title>The Global Catalogue of Microorganisms (GCM) 10K type strain sequencing project: providing services to taxonomists for standard genome sequencing and annotation.</title>
        <authorList>
            <consortium name="The Broad Institute Genomics Platform"/>
            <consortium name="The Broad Institute Genome Sequencing Center for Infectious Disease"/>
            <person name="Wu L."/>
            <person name="Ma J."/>
        </authorList>
    </citation>
    <scope>NUCLEOTIDE SEQUENCE [LARGE SCALE GENOMIC DNA]</scope>
    <source>
        <strain evidence="3">CGMCC 1.13718</strain>
    </source>
</reference>
<gene>
    <name evidence="2" type="ORF">ACFQBM_03095</name>
</gene>
<accession>A0ABW1YHR8</accession>
<keyword evidence="3" id="KW-1185">Reference proteome</keyword>